<name>A0A9D0ZUN1_9FIRM</name>
<proteinExistence type="predicted"/>
<evidence type="ECO:0000313" key="4">
    <source>
        <dbReference type="Proteomes" id="UP000886886"/>
    </source>
</evidence>
<keyword evidence="1" id="KW-0472">Membrane</keyword>
<reference evidence="3" key="1">
    <citation type="submission" date="2020-10" db="EMBL/GenBank/DDBJ databases">
        <authorList>
            <person name="Gilroy R."/>
        </authorList>
    </citation>
    <scope>NUCLEOTIDE SEQUENCE</scope>
    <source>
        <strain evidence="3">ChiSjej3B21-11622</strain>
    </source>
</reference>
<gene>
    <name evidence="3" type="ORF">IAB26_04175</name>
</gene>
<dbReference type="EMBL" id="DVFT01000057">
    <property type="protein sequence ID" value="HIQ95740.1"/>
    <property type="molecule type" value="Genomic_DNA"/>
</dbReference>
<protein>
    <submittedName>
        <fullName evidence="3">DUF3592 domain-containing protein</fullName>
    </submittedName>
</protein>
<dbReference type="AlphaFoldDB" id="A0A9D0ZUN1"/>
<dbReference type="Proteomes" id="UP000886886">
    <property type="component" value="Unassembled WGS sequence"/>
</dbReference>
<evidence type="ECO:0000256" key="1">
    <source>
        <dbReference type="SAM" id="Phobius"/>
    </source>
</evidence>
<dbReference type="Pfam" id="PF12158">
    <property type="entry name" value="DUF3592"/>
    <property type="match status" value="1"/>
</dbReference>
<accession>A0A9D0ZUN1</accession>
<dbReference type="InterPro" id="IPR021994">
    <property type="entry name" value="DUF3592"/>
</dbReference>
<feature type="domain" description="DUF3592" evidence="2">
    <location>
        <begin position="33"/>
        <end position="99"/>
    </location>
</feature>
<organism evidence="3 4">
    <name type="scientific">Candidatus Limivivens merdigallinarum</name>
    <dbReference type="NCBI Taxonomy" id="2840859"/>
    <lineage>
        <taxon>Bacteria</taxon>
        <taxon>Bacillati</taxon>
        <taxon>Bacillota</taxon>
        <taxon>Clostridia</taxon>
        <taxon>Lachnospirales</taxon>
        <taxon>Lachnospiraceae</taxon>
        <taxon>Lachnospiraceae incertae sedis</taxon>
        <taxon>Candidatus Limivivens</taxon>
    </lineage>
</organism>
<keyword evidence="1" id="KW-0812">Transmembrane</keyword>
<comment type="caution">
    <text evidence="3">The sequence shown here is derived from an EMBL/GenBank/DDBJ whole genome shotgun (WGS) entry which is preliminary data.</text>
</comment>
<sequence length="129" mass="14370">MIAVWIVAASFTIVGFLYGAPRLYKIIACKGRTTGRLLDARSASGTGTQPAKAKYEYYVDGKRYVGNTGWTNYGIFRFGQEYKVRYNPRKPQDSFINRSGMYINCILGIVFFLVGIGCFVIGGILLTIL</sequence>
<reference evidence="3" key="2">
    <citation type="journal article" date="2021" name="PeerJ">
        <title>Extensive microbial diversity within the chicken gut microbiome revealed by metagenomics and culture.</title>
        <authorList>
            <person name="Gilroy R."/>
            <person name="Ravi A."/>
            <person name="Getino M."/>
            <person name="Pursley I."/>
            <person name="Horton D.L."/>
            <person name="Alikhan N.F."/>
            <person name="Baker D."/>
            <person name="Gharbi K."/>
            <person name="Hall N."/>
            <person name="Watson M."/>
            <person name="Adriaenssens E.M."/>
            <person name="Foster-Nyarko E."/>
            <person name="Jarju S."/>
            <person name="Secka A."/>
            <person name="Antonio M."/>
            <person name="Oren A."/>
            <person name="Chaudhuri R.R."/>
            <person name="La Ragione R."/>
            <person name="Hildebrand F."/>
            <person name="Pallen M.J."/>
        </authorList>
    </citation>
    <scope>NUCLEOTIDE SEQUENCE</scope>
    <source>
        <strain evidence="3">ChiSjej3B21-11622</strain>
    </source>
</reference>
<evidence type="ECO:0000313" key="3">
    <source>
        <dbReference type="EMBL" id="HIQ95740.1"/>
    </source>
</evidence>
<keyword evidence="1" id="KW-1133">Transmembrane helix</keyword>
<evidence type="ECO:0000259" key="2">
    <source>
        <dbReference type="Pfam" id="PF12158"/>
    </source>
</evidence>
<feature type="transmembrane region" description="Helical" evidence="1">
    <location>
        <begin position="101"/>
        <end position="128"/>
    </location>
</feature>